<protein>
    <submittedName>
        <fullName evidence="2">Uncharacterized protein</fullName>
    </submittedName>
</protein>
<evidence type="ECO:0000313" key="3">
    <source>
        <dbReference type="Proteomes" id="UP000653674"/>
    </source>
</evidence>
<dbReference type="EMBL" id="BONU01000031">
    <property type="protein sequence ID" value="GIG75400.1"/>
    <property type="molecule type" value="Genomic_DNA"/>
</dbReference>
<accession>A0A8J3LXY9</accession>
<keyword evidence="1" id="KW-0812">Transmembrane</keyword>
<name>A0A8J3LXY9_9ACTN</name>
<dbReference type="AlphaFoldDB" id="A0A8J3LXY9"/>
<keyword evidence="1" id="KW-1133">Transmembrane helix</keyword>
<organism evidence="2 3">
    <name type="scientific">Planosporangium flavigriseum</name>
    <dbReference type="NCBI Taxonomy" id="373681"/>
    <lineage>
        <taxon>Bacteria</taxon>
        <taxon>Bacillati</taxon>
        <taxon>Actinomycetota</taxon>
        <taxon>Actinomycetes</taxon>
        <taxon>Micromonosporales</taxon>
        <taxon>Micromonosporaceae</taxon>
        <taxon>Planosporangium</taxon>
    </lineage>
</organism>
<dbReference type="Proteomes" id="UP000653674">
    <property type="component" value="Unassembled WGS sequence"/>
</dbReference>
<reference evidence="2" key="1">
    <citation type="submission" date="2021-01" db="EMBL/GenBank/DDBJ databases">
        <title>Whole genome shotgun sequence of Planosporangium flavigriseum NBRC 105377.</title>
        <authorList>
            <person name="Komaki H."/>
            <person name="Tamura T."/>
        </authorList>
    </citation>
    <scope>NUCLEOTIDE SEQUENCE</scope>
    <source>
        <strain evidence="2">NBRC 105377</strain>
    </source>
</reference>
<gene>
    <name evidence="2" type="ORF">Pfl04_38040</name>
</gene>
<comment type="caution">
    <text evidence="2">The sequence shown here is derived from an EMBL/GenBank/DDBJ whole genome shotgun (WGS) entry which is preliminary data.</text>
</comment>
<keyword evidence="1" id="KW-0472">Membrane</keyword>
<keyword evidence="3" id="KW-1185">Reference proteome</keyword>
<sequence>MVALSGALLLALLIVGTAALSGYPLPLIVAALAVGGVILAVMWRVRARSAARSADAADD</sequence>
<evidence type="ECO:0000256" key="1">
    <source>
        <dbReference type="SAM" id="Phobius"/>
    </source>
</evidence>
<dbReference type="RefSeq" id="WP_168079453.1">
    <property type="nucleotide sequence ID" value="NZ_BAAAQJ010000027.1"/>
</dbReference>
<proteinExistence type="predicted"/>
<feature type="transmembrane region" description="Helical" evidence="1">
    <location>
        <begin position="28"/>
        <end position="45"/>
    </location>
</feature>
<evidence type="ECO:0000313" key="2">
    <source>
        <dbReference type="EMBL" id="GIG75400.1"/>
    </source>
</evidence>